<evidence type="ECO:0000313" key="1">
    <source>
        <dbReference type="EMBL" id="OKH45850.1"/>
    </source>
</evidence>
<dbReference type="EMBL" id="MRCG01000015">
    <property type="protein sequence ID" value="OKH45850.1"/>
    <property type="molecule type" value="Genomic_DNA"/>
</dbReference>
<keyword evidence="2" id="KW-1185">Reference proteome</keyword>
<dbReference type="Proteomes" id="UP000185557">
    <property type="component" value="Unassembled WGS sequence"/>
</dbReference>
<evidence type="ECO:0000313" key="2">
    <source>
        <dbReference type="Proteomes" id="UP000185557"/>
    </source>
</evidence>
<comment type="caution">
    <text evidence="1">The sequence shown here is derived from an EMBL/GenBank/DDBJ whole genome shotgun (WGS) entry which is preliminary data.</text>
</comment>
<dbReference type="OrthoDB" id="417276at2"/>
<dbReference type="RefSeq" id="WP_073609898.1">
    <property type="nucleotide sequence ID" value="NZ_MRCG01000015.1"/>
</dbReference>
<name>A0A1U7J1J0_9CYAN</name>
<sequence>MVAADNIAEVWLSRLREDFPNQPQSVCQSVVSWLLGESPERLATLAEADLAIARRAIEYRYRILQQRYWDVSPEQGYQRLIKRLSSLLLIRNKIKTWISLSRDRRRTVVDVIQEVIQEMMRSDRHLAQQLKWISTCTQNSRLRNLLMLASLEEYCLRPIRNQPLIIYRFVNYLRRSQKGGMTQVPTGELIRLVSDEIAPNDSEDSLSLLDVEAWNQYQDEQTELEQQSMRQQVKNSFVNYLSRNLDDTAARWLELHLNGLSQDQIAQVLGMPVQQVYRLREKISYHAIRIFALREQPAMVLGWLKTSLQEHNFGLTPAQWEGFWQDLSPEEQAILTAYKAEHSSDDLARRLGLKSRQIQAQWVQLYLRAQELRTQSEG</sequence>
<dbReference type="InterPro" id="IPR048033">
    <property type="entry name" value="HetZ-rel_2"/>
</dbReference>
<dbReference type="NCBIfam" id="NF037965">
    <property type="entry name" value="HetZ_rel_2"/>
    <property type="match status" value="1"/>
</dbReference>
<accession>A0A1U7J1J0</accession>
<reference evidence="1 2" key="1">
    <citation type="submission" date="2016-11" db="EMBL/GenBank/DDBJ databases">
        <title>Draft Genome Sequences of Nine Cyanobacterial Strains from Diverse Habitats.</title>
        <authorList>
            <person name="Zhu T."/>
            <person name="Hou S."/>
            <person name="Lu X."/>
            <person name="Hess W.R."/>
        </authorList>
    </citation>
    <scope>NUCLEOTIDE SEQUENCE [LARGE SCALE GENOMIC DNA]</scope>
    <source>
        <strain evidence="1 2">NIES-30</strain>
    </source>
</reference>
<evidence type="ECO:0008006" key="3">
    <source>
        <dbReference type="Google" id="ProtNLM"/>
    </source>
</evidence>
<protein>
    <recommendedName>
        <fullName evidence="3">HetZ-related protein 2</fullName>
    </recommendedName>
</protein>
<proteinExistence type="predicted"/>
<dbReference type="AlphaFoldDB" id="A0A1U7J1J0"/>
<gene>
    <name evidence="1" type="ORF">NIES30_18390</name>
</gene>
<dbReference type="STRING" id="549789.NIES30_18390"/>
<organism evidence="1 2">
    <name type="scientific">Phormidium tenue NIES-30</name>
    <dbReference type="NCBI Taxonomy" id="549789"/>
    <lineage>
        <taxon>Bacteria</taxon>
        <taxon>Bacillati</taxon>
        <taxon>Cyanobacteriota</taxon>
        <taxon>Cyanophyceae</taxon>
        <taxon>Oscillatoriophycideae</taxon>
        <taxon>Oscillatoriales</taxon>
        <taxon>Oscillatoriaceae</taxon>
        <taxon>Phormidium</taxon>
    </lineage>
</organism>